<dbReference type="GeneID" id="13795727"/>
<proteinExistence type="predicted"/>
<dbReference type="InParanoid" id="K0IBX2"/>
<gene>
    <name evidence="1" type="ordered locus">Ngar_c18640</name>
</gene>
<dbReference type="KEGG" id="nga:Ngar_c18640"/>
<dbReference type="BioCyc" id="CNIT1237085:G1324-1862-MONOMER"/>
<organism evidence="1 2">
    <name type="scientific">Nitrososphaera gargensis (strain Ga9.2)</name>
    <dbReference type="NCBI Taxonomy" id="1237085"/>
    <lineage>
        <taxon>Archaea</taxon>
        <taxon>Nitrososphaerota</taxon>
        <taxon>Nitrososphaeria</taxon>
        <taxon>Nitrososphaerales</taxon>
        <taxon>Nitrososphaeraceae</taxon>
        <taxon>Nitrososphaera</taxon>
    </lineage>
</organism>
<evidence type="ECO:0000313" key="1">
    <source>
        <dbReference type="EMBL" id="AFU58796.1"/>
    </source>
</evidence>
<dbReference type="HOGENOM" id="CLU_2695894_0_0_2"/>
<reference evidence="1 2" key="1">
    <citation type="journal article" date="2012" name="Environ. Microbiol.">
        <title>The genome of the ammonia-oxidizing Candidatus Nitrososphaera gargensis: insights into metabolic versatility and environmental adaptations.</title>
        <authorList>
            <person name="Spang A."/>
            <person name="Poehlein A."/>
            <person name="Offre P."/>
            <person name="Zumbragel S."/>
            <person name="Haider S."/>
            <person name="Rychlik N."/>
            <person name="Nowka B."/>
            <person name="Schmeisser C."/>
            <person name="Lebedeva E.V."/>
            <person name="Rattei T."/>
            <person name="Bohm C."/>
            <person name="Schmid M."/>
            <person name="Galushko A."/>
            <person name="Hatzenpichler R."/>
            <person name="Weinmaier T."/>
            <person name="Daniel R."/>
            <person name="Schleper C."/>
            <person name="Spieck E."/>
            <person name="Streit W."/>
            <person name="Wagner M."/>
        </authorList>
    </citation>
    <scope>NUCLEOTIDE SEQUENCE [LARGE SCALE GENOMIC DNA]</scope>
    <source>
        <strain evidence="2">Ga9.2</strain>
    </source>
</reference>
<dbReference type="RefSeq" id="WP_015019333.1">
    <property type="nucleotide sequence ID" value="NC_018719.1"/>
</dbReference>
<sequence length="73" mass="8604">MVRFELARDEFNRLILEIFVAEDQQPPVLLDDPTIHETLRQCVLIRAINDRTGDLIAEFAKVERWQRRDAILA</sequence>
<keyword evidence="2" id="KW-1185">Reference proteome</keyword>
<name>K0IBX2_NITGG</name>
<protein>
    <submittedName>
        <fullName evidence="1">Uncharacterized protein</fullName>
    </submittedName>
</protein>
<evidence type="ECO:0000313" key="2">
    <source>
        <dbReference type="Proteomes" id="UP000008037"/>
    </source>
</evidence>
<dbReference type="EMBL" id="CP002408">
    <property type="protein sequence ID" value="AFU58796.1"/>
    <property type="molecule type" value="Genomic_DNA"/>
</dbReference>
<dbReference type="STRING" id="1237085.Ngar_c18640"/>
<dbReference type="AlphaFoldDB" id="K0IBX2"/>
<accession>K0IBX2</accession>
<dbReference type="Proteomes" id="UP000008037">
    <property type="component" value="Chromosome"/>
</dbReference>